<dbReference type="AlphaFoldDB" id="A0A9N9GFF1"/>
<gene>
    <name evidence="1" type="ORF">FMOSSE_LOCUS9094</name>
</gene>
<comment type="caution">
    <text evidence="1">The sequence shown here is derived from an EMBL/GenBank/DDBJ whole genome shotgun (WGS) entry which is preliminary data.</text>
</comment>
<dbReference type="Proteomes" id="UP000789375">
    <property type="component" value="Unassembled WGS sequence"/>
</dbReference>
<name>A0A9N9GFF1_FUNMO</name>
<accession>A0A9N9GFF1</accession>
<dbReference type="EMBL" id="CAJVPP010002549">
    <property type="protein sequence ID" value="CAG8603889.1"/>
    <property type="molecule type" value="Genomic_DNA"/>
</dbReference>
<sequence length="43" mass="4947">MRLDQEESRVTIPIIESRDVTPVTEPRAATPIDKQVLVIDEER</sequence>
<evidence type="ECO:0000313" key="1">
    <source>
        <dbReference type="EMBL" id="CAG8603889.1"/>
    </source>
</evidence>
<organism evidence="1 2">
    <name type="scientific">Funneliformis mosseae</name>
    <name type="common">Endomycorrhizal fungus</name>
    <name type="synonym">Glomus mosseae</name>
    <dbReference type="NCBI Taxonomy" id="27381"/>
    <lineage>
        <taxon>Eukaryota</taxon>
        <taxon>Fungi</taxon>
        <taxon>Fungi incertae sedis</taxon>
        <taxon>Mucoromycota</taxon>
        <taxon>Glomeromycotina</taxon>
        <taxon>Glomeromycetes</taxon>
        <taxon>Glomerales</taxon>
        <taxon>Glomeraceae</taxon>
        <taxon>Funneliformis</taxon>
    </lineage>
</organism>
<protein>
    <submittedName>
        <fullName evidence="1">1388_t:CDS:1</fullName>
    </submittedName>
</protein>
<proteinExistence type="predicted"/>
<feature type="non-terminal residue" evidence="1">
    <location>
        <position position="1"/>
    </location>
</feature>
<keyword evidence="2" id="KW-1185">Reference proteome</keyword>
<reference evidence="1" key="1">
    <citation type="submission" date="2021-06" db="EMBL/GenBank/DDBJ databases">
        <authorList>
            <person name="Kallberg Y."/>
            <person name="Tangrot J."/>
            <person name="Rosling A."/>
        </authorList>
    </citation>
    <scope>NUCLEOTIDE SEQUENCE</scope>
    <source>
        <strain evidence="1">87-6 pot B 2015</strain>
    </source>
</reference>
<evidence type="ECO:0000313" key="2">
    <source>
        <dbReference type="Proteomes" id="UP000789375"/>
    </source>
</evidence>